<gene>
    <name evidence="2" type="ORF">EAI_11987</name>
</gene>
<reference evidence="2 3" key="1">
    <citation type="journal article" date="2010" name="Science">
        <title>Genomic comparison of the ants Camponotus floridanus and Harpegnathos saltator.</title>
        <authorList>
            <person name="Bonasio R."/>
            <person name="Zhang G."/>
            <person name="Ye C."/>
            <person name="Mutti N.S."/>
            <person name="Fang X."/>
            <person name="Qin N."/>
            <person name="Donahue G."/>
            <person name="Yang P."/>
            <person name="Li Q."/>
            <person name="Li C."/>
            <person name="Zhang P."/>
            <person name="Huang Z."/>
            <person name="Berger S.L."/>
            <person name="Reinberg D."/>
            <person name="Wang J."/>
            <person name="Liebig J."/>
        </authorList>
    </citation>
    <scope>NUCLEOTIDE SEQUENCE [LARGE SCALE GENOMIC DNA]</scope>
    <source>
        <strain evidence="2 3">R22 G/1</strain>
    </source>
</reference>
<accession>E2BLV2</accession>
<protein>
    <recommendedName>
        <fullName evidence="1">Mitochondrial splicing suppressor 51-like C-terminal domain-containing protein</fullName>
    </recommendedName>
</protein>
<evidence type="ECO:0000313" key="2">
    <source>
        <dbReference type="EMBL" id="EFN83318.1"/>
    </source>
</evidence>
<dbReference type="AlphaFoldDB" id="E2BLV2"/>
<dbReference type="InParanoid" id="E2BLV2"/>
<evidence type="ECO:0000259" key="1">
    <source>
        <dbReference type="Pfam" id="PF20179"/>
    </source>
</evidence>
<dbReference type="PANTHER" id="PTHR28069">
    <property type="entry name" value="GH20023P"/>
    <property type="match status" value="1"/>
</dbReference>
<sequence length="382" mass="45295">MIRYCSQEHKRLHQPKHMQICWVIKKLLKMNAGWDTRRSSRKKWIQSRTELICLIQERLSRNLELHEMEIIIYARSCRICYQQANLLMCTMCYSTNYCIEHAEIFQRVHSSNCHKQFLCLVLDIALVNYFADLLRFTRSLTTYESVIDMYAFVEEHLKANEKYHKNLQHVPFPYRYLYSESASAPLTLYHGLRHTKLFDSLDVQDSNYVIHIIGAKCYDKHYVRAFEIFLHLLCHIRHLTIVMTDMKIYTGCFDIGVCTDCINNNSKLTIESYSMSFCNYMHSNMYKRSNVIVGFQIDFNDMPTWPETILEIRKQNCPLLLTSISLFEGLENLKVLFTVLNTRLSPLYFGENKFCSLAPRRIVGSDNILYRNKYLVIFSNLY</sequence>
<dbReference type="Pfam" id="PF20179">
    <property type="entry name" value="MSS51_C"/>
    <property type="match status" value="1"/>
</dbReference>
<dbReference type="OrthoDB" id="5282002at2759"/>
<dbReference type="EMBL" id="GL449042">
    <property type="protein sequence ID" value="EFN83318.1"/>
    <property type="molecule type" value="Genomic_DNA"/>
</dbReference>
<evidence type="ECO:0000313" key="3">
    <source>
        <dbReference type="Proteomes" id="UP000008237"/>
    </source>
</evidence>
<feature type="domain" description="Mitochondrial splicing suppressor 51-like C-terminal" evidence="1">
    <location>
        <begin position="185"/>
        <end position="361"/>
    </location>
</feature>
<keyword evidence="3" id="KW-1185">Reference proteome</keyword>
<proteinExistence type="predicted"/>
<organism evidence="3">
    <name type="scientific">Harpegnathos saltator</name>
    <name type="common">Jerdon's jumping ant</name>
    <dbReference type="NCBI Taxonomy" id="610380"/>
    <lineage>
        <taxon>Eukaryota</taxon>
        <taxon>Metazoa</taxon>
        <taxon>Ecdysozoa</taxon>
        <taxon>Arthropoda</taxon>
        <taxon>Hexapoda</taxon>
        <taxon>Insecta</taxon>
        <taxon>Pterygota</taxon>
        <taxon>Neoptera</taxon>
        <taxon>Endopterygota</taxon>
        <taxon>Hymenoptera</taxon>
        <taxon>Apocrita</taxon>
        <taxon>Aculeata</taxon>
        <taxon>Formicoidea</taxon>
        <taxon>Formicidae</taxon>
        <taxon>Ponerinae</taxon>
        <taxon>Ponerini</taxon>
        <taxon>Harpegnathos</taxon>
    </lineage>
</organism>
<dbReference type="InterPro" id="IPR046824">
    <property type="entry name" value="Mss51-like_C"/>
</dbReference>
<dbReference type="PANTHER" id="PTHR28069:SF2">
    <property type="entry name" value="GH20023P"/>
    <property type="match status" value="1"/>
</dbReference>
<name>E2BLV2_HARSA</name>
<dbReference type="Proteomes" id="UP000008237">
    <property type="component" value="Unassembled WGS sequence"/>
</dbReference>